<gene>
    <name evidence="1" type="ORF">F2Q70_00043109</name>
</gene>
<protein>
    <submittedName>
        <fullName evidence="1">Uncharacterized protein</fullName>
    </submittedName>
</protein>
<dbReference type="EMBL" id="QGKY02000164">
    <property type="protein sequence ID" value="KAF2593454.1"/>
    <property type="molecule type" value="Genomic_DNA"/>
</dbReference>
<sequence>MANPYEEDREMKDLKDDIDIPAWHRPQPSNNLIMELEKTHKGGVGVGALQGCEPDSECAGCVVTIFLDYLQANRRGNVWIFIDTKRYKLKRIP</sequence>
<comment type="caution">
    <text evidence="1">The sequence shown here is derived from an EMBL/GenBank/DDBJ whole genome shotgun (WGS) entry which is preliminary data.</text>
</comment>
<accession>A0A8S9KFE3</accession>
<organism evidence="1">
    <name type="scientific">Brassica cretica</name>
    <name type="common">Mustard</name>
    <dbReference type="NCBI Taxonomy" id="69181"/>
    <lineage>
        <taxon>Eukaryota</taxon>
        <taxon>Viridiplantae</taxon>
        <taxon>Streptophyta</taxon>
        <taxon>Embryophyta</taxon>
        <taxon>Tracheophyta</taxon>
        <taxon>Spermatophyta</taxon>
        <taxon>Magnoliopsida</taxon>
        <taxon>eudicotyledons</taxon>
        <taxon>Gunneridae</taxon>
        <taxon>Pentapetalae</taxon>
        <taxon>rosids</taxon>
        <taxon>malvids</taxon>
        <taxon>Brassicales</taxon>
        <taxon>Brassicaceae</taxon>
        <taxon>Brassiceae</taxon>
        <taxon>Brassica</taxon>
    </lineage>
</organism>
<name>A0A8S9KFE3_BRACR</name>
<dbReference type="AlphaFoldDB" id="A0A8S9KFE3"/>
<reference evidence="1" key="1">
    <citation type="submission" date="2019-12" db="EMBL/GenBank/DDBJ databases">
        <title>Genome sequencing and annotation of Brassica cretica.</title>
        <authorList>
            <person name="Studholme D.J."/>
            <person name="Sarris P.F."/>
        </authorList>
    </citation>
    <scope>NUCLEOTIDE SEQUENCE</scope>
    <source>
        <strain evidence="1">PFS-102/07</strain>
        <tissue evidence="1">Leaf</tissue>
    </source>
</reference>
<evidence type="ECO:0000313" key="1">
    <source>
        <dbReference type="EMBL" id="KAF2593454.1"/>
    </source>
</evidence>
<proteinExistence type="predicted"/>